<keyword evidence="2" id="KW-0805">Transcription regulation</keyword>
<dbReference type="Gene3D" id="1.10.10.10">
    <property type="entry name" value="Winged helix-like DNA-binding domain superfamily/Winged helix DNA-binding domain"/>
    <property type="match status" value="1"/>
</dbReference>
<dbReference type="AlphaFoldDB" id="A0A4V5KK08"/>
<accession>A0A4V5KK08</accession>
<reference evidence="9 10" key="1">
    <citation type="submission" date="2019-04" db="EMBL/GenBank/DDBJ databases">
        <title>Microbes associate with the intestines of laboratory mice.</title>
        <authorList>
            <person name="Navarre W."/>
            <person name="Wong E."/>
            <person name="Huang K.C."/>
            <person name="Tropini C."/>
            <person name="Ng K."/>
            <person name="Yu B."/>
        </authorList>
    </citation>
    <scope>NUCLEOTIDE SEQUENCE [LARGE SCALE GENOMIC DNA]</scope>
    <source>
        <strain evidence="9 10">NM48_B13</strain>
    </source>
</reference>
<keyword evidence="3" id="KW-0731">Sigma factor</keyword>
<dbReference type="GO" id="GO:0006352">
    <property type="term" value="P:DNA-templated transcription initiation"/>
    <property type="evidence" value="ECO:0007669"/>
    <property type="project" value="InterPro"/>
</dbReference>
<name>A0A4V5KK08_9ACTN</name>
<dbReference type="Gene3D" id="1.10.1740.10">
    <property type="match status" value="1"/>
</dbReference>
<evidence type="ECO:0000259" key="7">
    <source>
        <dbReference type="Pfam" id="PF04542"/>
    </source>
</evidence>
<dbReference type="SUPFAM" id="SSF88946">
    <property type="entry name" value="Sigma2 domain of RNA polymerase sigma factors"/>
    <property type="match status" value="1"/>
</dbReference>
<keyword evidence="5" id="KW-0804">Transcription</keyword>
<dbReference type="InterPro" id="IPR036388">
    <property type="entry name" value="WH-like_DNA-bd_sf"/>
</dbReference>
<gene>
    <name evidence="9" type="ORF">E5982_02960</name>
</gene>
<evidence type="ECO:0000313" key="10">
    <source>
        <dbReference type="Proteomes" id="UP000309454"/>
    </source>
</evidence>
<dbReference type="NCBIfam" id="TIGR02937">
    <property type="entry name" value="sigma70-ECF"/>
    <property type="match status" value="1"/>
</dbReference>
<organism evidence="9 10">
    <name type="scientific">Parvibacter caecicola</name>
    <dbReference type="NCBI Taxonomy" id="747645"/>
    <lineage>
        <taxon>Bacteria</taxon>
        <taxon>Bacillati</taxon>
        <taxon>Actinomycetota</taxon>
        <taxon>Coriobacteriia</taxon>
        <taxon>Coriobacteriales</taxon>
        <taxon>Coriobacteriaceae</taxon>
        <taxon>Parvibacter</taxon>
    </lineage>
</organism>
<evidence type="ECO:0000256" key="4">
    <source>
        <dbReference type="ARBA" id="ARBA00023125"/>
    </source>
</evidence>
<comment type="caution">
    <text evidence="9">The sequence shown here is derived from an EMBL/GenBank/DDBJ whole genome shotgun (WGS) entry which is preliminary data.</text>
</comment>
<dbReference type="InterPro" id="IPR013324">
    <property type="entry name" value="RNA_pol_sigma_r3/r4-like"/>
</dbReference>
<dbReference type="PANTHER" id="PTHR43133">
    <property type="entry name" value="RNA POLYMERASE ECF-TYPE SIGMA FACTO"/>
    <property type="match status" value="1"/>
</dbReference>
<evidence type="ECO:0000256" key="6">
    <source>
        <dbReference type="SAM" id="MobiDB-lite"/>
    </source>
</evidence>
<dbReference type="SUPFAM" id="SSF88659">
    <property type="entry name" value="Sigma3 and sigma4 domains of RNA polymerase sigma factors"/>
    <property type="match status" value="1"/>
</dbReference>
<proteinExistence type="inferred from homology"/>
<evidence type="ECO:0000259" key="8">
    <source>
        <dbReference type="Pfam" id="PF04545"/>
    </source>
</evidence>
<sequence length="200" mass="22282">MPHKTRAPSFTPFEGALQEREERKPVAGSWQSESSDDAAVVEQCYGDVLAYCRRHGPRGSAEDLAQEVFLRFARQSTYRDRGTAKAYLLAIARNLCIDAGRSTDRAPLPVDPSGEEVAAIADPRNPIDDWELSQALAALDAQSREVLELRYDQGLSASEMAQVLEVSRFSAHRRLKRALEQLRQQLLPADSSATEERSPR</sequence>
<evidence type="ECO:0000313" key="9">
    <source>
        <dbReference type="EMBL" id="TJW11196.1"/>
    </source>
</evidence>
<dbReference type="GO" id="GO:0016987">
    <property type="term" value="F:sigma factor activity"/>
    <property type="evidence" value="ECO:0007669"/>
    <property type="project" value="UniProtKB-KW"/>
</dbReference>
<dbReference type="Pfam" id="PF04542">
    <property type="entry name" value="Sigma70_r2"/>
    <property type="match status" value="1"/>
</dbReference>
<protein>
    <submittedName>
        <fullName evidence="9">Sigma-70 family RNA polymerase sigma factor</fullName>
    </submittedName>
</protein>
<dbReference type="EMBL" id="SSTM01000002">
    <property type="protein sequence ID" value="TJW11196.1"/>
    <property type="molecule type" value="Genomic_DNA"/>
</dbReference>
<dbReference type="OrthoDB" id="9784272at2"/>
<evidence type="ECO:0000256" key="5">
    <source>
        <dbReference type="ARBA" id="ARBA00023163"/>
    </source>
</evidence>
<evidence type="ECO:0000256" key="3">
    <source>
        <dbReference type="ARBA" id="ARBA00023082"/>
    </source>
</evidence>
<dbReference type="CDD" id="cd06171">
    <property type="entry name" value="Sigma70_r4"/>
    <property type="match status" value="1"/>
</dbReference>
<dbReference type="Proteomes" id="UP000309454">
    <property type="component" value="Unassembled WGS sequence"/>
</dbReference>
<comment type="similarity">
    <text evidence="1">Belongs to the sigma-70 factor family. ECF subfamily.</text>
</comment>
<keyword evidence="10" id="KW-1185">Reference proteome</keyword>
<feature type="domain" description="RNA polymerase sigma-70 region 2" evidence="7">
    <location>
        <begin position="41"/>
        <end position="105"/>
    </location>
</feature>
<feature type="region of interest" description="Disordered" evidence="6">
    <location>
        <begin position="1"/>
        <end position="34"/>
    </location>
</feature>
<dbReference type="GO" id="GO:0003677">
    <property type="term" value="F:DNA binding"/>
    <property type="evidence" value="ECO:0007669"/>
    <property type="project" value="UniProtKB-KW"/>
</dbReference>
<feature type="domain" description="RNA polymerase sigma-70 region 4" evidence="8">
    <location>
        <begin position="135"/>
        <end position="184"/>
    </location>
</feature>
<dbReference type="InterPro" id="IPR007627">
    <property type="entry name" value="RNA_pol_sigma70_r2"/>
</dbReference>
<keyword evidence="4" id="KW-0238">DNA-binding</keyword>
<dbReference type="InterPro" id="IPR039425">
    <property type="entry name" value="RNA_pol_sigma-70-like"/>
</dbReference>
<evidence type="ECO:0000256" key="2">
    <source>
        <dbReference type="ARBA" id="ARBA00023015"/>
    </source>
</evidence>
<dbReference type="InterPro" id="IPR014284">
    <property type="entry name" value="RNA_pol_sigma-70_dom"/>
</dbReference>
<dbReference type="Pfam" id="PF04545">
    <property type="entry name" value="Sigma70_r4"/>
    <property type="match status" value="1"/>
</dbReference>
<dbReference type="PANTHER" id="PTHR43133:SF8">
    <property type="entry name" value="RNA POLYMERASE SIGMA FACTOR HI_1459-RELATED"/>
    <property type="match status" value="1"/>
</dbReference>
<dbReference type="InterPro" id="IPR007630">
    <property type="entry name" value="RNA_pol_sigma70_r4"/>
</dbReference>
<dbReference type="InterPro" id="IPR013325">
    <property type="entry name" value="RNA_pol_sigma_r2"/>
</dbReference>
<evidence type="ECO:0000256" key="1">
    <source>
        <dbReference type="ARBA" id="ARBA00010641"/>
    </source>
</evidence>